<evidence type="ECO:0000259" key="1">
    <source>
        <dbReference type="PROSITE" id="PS51186"/>
    </source>
</evidence>
<dbReference type="EC" id="2.3.1.1" evidence="2"/>
<dbReference type="PROSITE" id="PS51186">
    <property type="entry name" value="GNAT"/>
    <property type="match status" value="1"/>
</dbReference>
<keyword evidence="2" id="KW-0012">Acyltransferase</keyword>
<dbReference type="GO" id="GO:0016747">
    <property type="term" value="F:acyltransferase activity, transferring groups other than amino-acyl groups"/>
    <property type="evidence" value="ECO:0007669"/>
    <property type="project" value="InterPro"/>
</dbReference>
<dbReference type="InterPro" id="IPR016181">
    <property type="entry name" value="Acyl_CoA_acyltransferase"/>
</dbReference>
<organism evidence="2 3">
    <name type="scientific">Sphingobacterium spiritivorum</name>
    <name type="common">Flavobacterium spiritivorum</name>
    <dbReference type="NCBI Taxonomy" id="258"/>
    <lineage>
        <taxon>Bacteria</taxon>
        <taxon>Pseudomonadati</taxon>
        <taxon>Bacteroidota</taxon>
        <taxon>Sphingobacteriia</taxon>
        <taxon>Sphingobacteriales</taxon>
        <taxon>Sphingobacteriaceae</taxon>
        <taxon>Sphingobacterium</taxon>
    </lineage>
</organism>
<dbReference type="AlphaFoldDB" id="A0A380BHI1"/>
<dbReference type="EMBL" id="UGYW01000002">
    <property type="protein sequence ID" value="SUJ01587.1"/>
    <property type="molecule type" value="Genomic_DNA"/>
</dbReference>
<accession>A0A380BHI1</accession>
<dbReference type="Proteomes" id="UP000254893">
    <property type="component" value="Unassembled WGS sequence"/>
</dbReference>
<sequence>MTPKTAFTIREFEADDQARIIGLLRLNTPEYFSSEEEADLIHYLQHEIDHYYVVESDGVIIGCGGINFAEDKTVGKISWDILHPDFQGQSIGSALLKYRIKELQHTHHIQKITVRTSQLVYKFYEKNGFVLTKIAKDYWAPGYDLYSMRYDPEALQNQL</sequence>
<keyword evidence="2" id="KW-0808">Transferase</keyword>
<dbReference type="RefSeq" id="WP_115169202.1">
    <property type="nucleotide sequence ID" value="NZ_UGYW01000002.1"/>
</dbReference>
<dbReference type="Gene3D" id="3.40.630.30">
    <property type="match status" value="1"/>
</dbReference>
<gene>
    <name evidence="2" type="primary">argA</name>
    <name evidence="2" type="ORF">NCTC11388_00807</name>
</gene>
<protein>
    <submittedName>
        <fullName evidence="2">Amino-acid acetyltransferase</fullName>
        <ecNumber evidence="2">2.3.1.1</ecNumber>
    </submittedName>
</protein>
<dbReference type="Pfam" id="PF00583">
    <property type="entry name" value="Acetyltransf_1"/>
    <property type="match status" value="1"/>
</dbReference>
<feature type="domain" description="N-acetyltransferase" evidence="1">
    <location>
        <begin position="7"/>
        <end position="153"/>
    </location>
</feature>
<dbReference type="InterPro" id="IPR000182">
    <property type="entry name" value="GNAT_dom"/>
</dbReference>
<reference evidence="2 3" key="1">
    <citation type="submission" date="2018-06" db="EMBL/GenBank/DDBJ databases">
        <authorList>
            <consortium name="Pathogen Informatics"/>
            <person name="Doyle S."/>
        </authorList>
    </citation>
    <scope>NUCLEOTIDE SEQUENCE [LARGE SCALE GENOMIC DNA]</scope>
    <source>
        <strain evidence="2 3">NCTC11388</strain>
    </source>
</reference>
<proteinExistence type="predicted"/>
<dbReference type="SUPFAM" id="SSF55729">
    <property type="entry name" value="Acyl-CoA N-acyltransferases (Nat)"/>
    <property type="match status" value="1"/>
</dbReference>
<dbReference type="CDD" id="cd04301">
    <property type="entry name" value="NAT_SF"/>
    <property type="match status" value="1"/>
</dbReference>
<evidence type="ECO:0000313" key="3">
    <source>
        <dbReference type="Proteomes" id="UP000254893"/>
    </source>
</evidence>
<evidence type="ECO:0000313" key="2">
    <source>
        <dbReference type="EMBL" id="SUJ01587.1"/>
    </source>
</evidence>
<name>A0A380BHI1_SPHSI</name>